<gene>
    <name evidence="4" type="ORF">ENL47_02455</name>
</gene>
<dbReference type="PANTHER" id="PTHR43637">
    <property type="entry name" value="UPF0273 PROTEIN TM_0370"/>
    <property type="match status" value="1"/>
</dbReference>
<dbReference type="InterPro" id="IPR014774">
    <property type="entry name" value="KaiC-like_dom"/>
</dbReference>
<evidence type="ECO:0000259" key="3">
    <source>
        <dbReference type="Pfam" id="PF06745"/>
    </source>
</evidence>
<dbReference type="Pfam" id="PF06745">
    <property type="entry name" value="ATPase"/>
    <property type="match status" value="1"/>
</dbReference>
<protein>
    <submittedName>
        <fullName evidence="4">AAA family ATPase</fullName>
    </submittedName>
</protein>
<evidence type="ECO:0000313" key="4">
    <source>
        <dbReference type="EMBL" id="HHR95692.1"/>
    </source>
</evidence>
<dbReference type="InterPro" id="IPR027417">
    <property type="entry name" value="P-loop_NTPase"/>
</dbReference>
<keyword evidence="1" id="KW-0547">Nucleotide-binding</keyword>
<sequence>MVKVVLEKSLLLICIAKIFLDNGEPVFYLALDDDPITIIKQFHLLDVNISEYVKKGLFYIIDGYSFRIRGKKEKMHLSVIEEVDPQNMNQVLNACIKVLDEQNIANRGMFIIDSLNEFLSFYDINKAIEFIKNFRANISKARNIIVMSILHTSSKIAEDFLSLIEHIIDGIILTETVVQTHPSNIVYTPLRQLLVKKMKGVPHSTNWTLYTIEKGNIKIKPVAIKT</sequence>
<dbReference type="GO" id="GO:0005524">
    <property type="term" value="F:ATP binding"/>
    <property type="evidence" value="ECO:0007669"/>
    <property type="project" value="UniProtKB-KW"/>
</dbReference>
<dbReference type="SUPFAM" id="SSF52540">
    <property type="entry name" value="P-loop containing nucleoside triphosphate hydrolases"/>
    <property type="match status" value="1"/>
</dbReference>
<keyword evidence="2" id="KW-0067">ATP-binding</keyword>
<reference evidence="4" key="1">
    <citation type="journal article" date="2020" name="mSystems">
        <title>Genome- and Community-Level Interaction Insights into Carbon Utilization and Element Cycling Functions of Hydrothermarchaeota in Hydrothermal Sediment.</title>
        <authorList>
            <person name="Zhou Z."/>
            <person name="Liu Y."/>
            <person name="Xu W."/>
            <person name="Pan J."/>
            <person name="Luo Z.H."/>
            <person name="Li M."/>
        </authorList>
    </citation>
    <scope>NUCLEOTIDE SEQUENCE [LARGE SCALE GENOMIC DNA]</scope>
    <source>
        <strain evidence="4">SpSt-1</strain>
    </source>
</reference>
<organism evidence="4">
    <name type="scientific">Ignisphaera aggregans</name>
    <dbReference type="NCBI Taxonomy" id="334771"/>
    <lineage>
        <taxon>Archaea</taxon>
        <taxon>Thermoproteota</taxon>
        <taxon>Thermoprotei</taxon>
        <taxon>Desulfurococcales</taxon>
        <taxon>Desulfurococcaceae</taxon>
        <taxon>Ignisphaera</taxon>
    </lineage>
</organism>
<evidence type="ECO:0000256" key="1">
    <source>
        <dbReference type="ARBA" id="ARBA00022741"/>
    </source>
</evidence>
<name>A0A7C5YSY4_9CREN</name>
<dbReference type="Gene3D" id="3.40.50.300">
    <property type="entry name" value="P-loop containing nucleotide triphosphate hydrolases"/>
    <property type="match status" value="1"/>
</dbReference>
<dbReference type="AlphaFoldDB" id="A0A7C5YSY4"/>
<proteinExistence type="predicted"/>
<accession>A0A7C5YSY4</accession>
<dbReference type="EMBL" id="DRUB01000043">
    <property type="protein sequence ID" value="HHR95692.1"/>
    <property type="molecule type" value="Genomic_DNA"/>
</dbReference>
<comment type="caution">
    <text evidence="4">The sequence shown here is derived from an EMBL/GenBank/DDBJ whole genome shotgun (WGS) entry which is preliminary data.</text>
</comment>
<evidence type="ECO:0000256" key="2">
    <source>
        <dbReference type="ARBA" id="ARBA00022840"/>
    </source>
</evidence>
<feature type="domain" description="KaiC-like" evidence="3">
    <location>
        <begin position="21"/>
        <end position="221"/>
    </location>
</feature>